<dbReference type="SUPFAM" id="SSF69360">
    <property type="entry name" value="Cell wall binding repeat"/>
    <property type="match status" value="1"/>
</dbReference>
<dbReference type="Pfam" id="PF14903">
    <property type="entry name" value="WG_beta_rep"/>
    <property type="match status" value="6"/>
</dbReference>
<name>A0A2A8CYQ5_9BACT</name>
<evidence type="ECO:0000256" key="1">
    <source>
        <dbReference type="SAM" id="SignalP"/>
    </source>
</evidence>
<sequence>MSDFPSSSSFRCAALLPALLILVFAGRPTLAQDAPNRFPVYQDGAWGYIDSTGTMAISPQFDEAEPFSDGRARVREGDQQKFIDATGEVVLEGAAAHVGSFHEGRAVIQPNPDGPFGYINKRGAVVIAPKFDKAHAFSEGRAAVATGEDPKRGQPMFGYIDRDGQFVVEPQFSGGGRYADGLAPVQTGGFVHGKWGYIDEQGDMVIEPQFAEALPFSDGLAVVAVETGFGESWGYIDVEGRRVVEPDFERVHRFASGAAPVKRERRRWTYIDAEGEPAFEKKFAYAEPFRGPLARAATEISDKMRNHVTLSSSVGDGDWIYIDRDGQKVWPAPASPAAAEAPIAVEEAAPAEEKTSSNADDPFVTRFEALLPDELPGGFARTDVEKNLGGDKPNVKSTYEGEAGALEMRLGRVRTGWSEARAKMDQGATVQEAMIKTTYRDHAAYERTPDGDERQIFVVIDPGALVVSVTAPPDGPPIQDLRSALGALDWDQIETLAQDAPETAAAPTPPVNAPDGFATYAAEVGGAQVAFAHPEDWAVVDLSLMNSLLKSIVVMRSREAAQKQFGNGVDLSTNDEPRLVTPDNVVITLGVINDGPTPKQFVQSIVQDPPLREADVTEPRSETTVNGRAALAATMRGTDADGHPAIHRVLAFTTDDTLIFASILRPPEDPSDARTAVQTLLDHLTVETMQVRVQTQ</sequence>
<dbReference type="InterPro" id="IPR032774">
    <property type="entry name" value="WG_beta_rep"/>
</dbReference>
<dbReference type="Proteomes" id="UP000220102">
    <property type="component" value="Unassembled WGS sequence"/>
</dbReference>
<reference evidence="2 3" key="1">
    <citation type="submission" date="2017-10" db="EMBL/GenBank/DDBJ databases">
        <title>Draft genome of Longibacter Salinarum.</title>
        <authorList>
            <person name="Goh K.M."/>
            <person name="Shamsir M.S."/>
            <person name="Lim S.W."/>
        </authorList>
    </citation>
    <scope>NUCLEOTIDE SEQUENCE [LARGE SCALE GENOMIC DNA]</scope>
    <source>
        <strain evidence="2 3">KCTC 52045</strain>
    </source>
</reference>
<dbReference type="OrthoDB" id="2485468at2"/>
<feature type="chain" id="PRO_5012721421" description="WG repeat-containing protein" evidence="1">
    <location>
        <begin position="32"/>
        <end position="696"/>
    </location>
</feature>
<dbReference type="AlphaFoldDB" id="A0A2A8CYQ5"/>
<protein>
    <recommendedName>
        <fullName evidence="4">WG repeat-containing protein</fullName>
    </recommendedName>
</protein>
<evidence type="ECO:0008006" key="4">
    <source>
        <dbReference type="Google" id="ProtNLM"/>
    </source>
</evidence>
<evidence type="ECO:0000313" key="2">
    <source>
        <dbReference type="EMBL" id="PEN13760.1"/>
    </source>
</evidence>
<feature type="signal peptide" evidence="1">
    <location>
        <begin position="1"/>
        <end position="31"/>
    </location>
</feature>
<dbReference type="PANTHER" id="PTHR37841">
    <property type="entry name" value="GLR2918 PROTEIN"/>
    <property type="match status" value="1"/>
</dbReference>
<dbReference type="PANTHER" id="PTHR37841:SF1">
    <property type="entry name" value="DUF3298 DOMAIN-CONTAINING PROTEIN"/>
    <property type="match status" value="1"/>
</dbReference>
<keyword evidence="3" id="KW-1185">Reference proteome</keyword>
<gene>
    <name evidence="2" type="ORF">CRI94_06715</name>
</gene>
<proteinExistence type="predicted"/>
<comment type="caution">
    <text evidence="2">The sequence shown here is derived from an EMBL/GenBank/DDBJ whole genome shotgun (WGS) entry which is preliminary data.</text>
</comment>
<organism evidence="2 3">
    <name type="scientific">Longibacter salinarum</name>
    <dbReference type="NCBI Taxonomy" id="1850348"/>
    <lineage>
        <taxon>Bacteria</taxon>
        <taxon>Pseudomonadati</taxon>
        <taxon>Rhodothermota</taxon>
        <taxon>Rhodothermia</taxon>
        <taxon>Rhodothermales</taxon>
        <taxon>Salisaetaceae</taxon>
        <taxon>Longibacter</taxon>
    </lineage>
</organism>
<keyword evidence="1" id="KW-0732">Signal</keyword>
<dbReference type="RefSeq" id="WP_098074923.1">
    <property type="nucleotide sequence ID" value="NZ_PDEQ01000003.1"/>
</dbReference>
<dbReference type="EMBL" id="PDEQ01000003">
    <property type="protein sequence ID" value="PEN13760.1"/>
    <property type="molecule type" value="Genomic_DNA"/>
</dbReference>
<evidence type="ECO:0000313" key="3">
    <source>
        <dbReference type="Proteomes" id="UP000220102"/>
    </source>
</evidence>
<accession>A0A2A8CYQ5</accession>